<dbReference type="EMBL" id="SJPK01000001">
    <property type="protein sequence ID" value="TWT74767.1"/>
    <property type="molecule type" value="Genomic_DNA"/>
</dbReference>
<name>A0A5C5YIS3_9BACT</name>
<dbReference type="SUPFAM" id="SSF49503">
    <property type="entry name" value="Cupredoxins"/>
    <property type="match status" value="1"/>
</dbReference>
<evidence type="ECO:0000256" key="1">
    <source>
        <dbReference type="SAM" id="SignalP"/>
    </source>
</evidence>
<dbReference type="InterPro" id="IPR008972">
    <property type="entry name" value="Cupredoxin"/>
</dbReference>
<sequence precursor="true">MKIQSTLRRALCAAVAGGVASIALTSVAVAQDATLKLRFVYDGTPPQVGNITPNKDEQFCGAHTIPNEKLIVNPENKGIKNVIVHVYSRSSGKDLPETTHSPKKHVLANDQCRFDPHIVLAHTGDTLEITNPDAVGHNANLNFIRNTAQNLMIPSGQSKEIELTDEEPAPIPVDCNIHPWMRAYVVVLDNPFADVSNDNGEIVIEGLPAGKEIEFAVRYEGGKLDEVKVDGKDTDWRRQRFEVDLKAGDNDMGDILVPAAALSAD</sequence>
<dbReference type="OrthoDB" id="9772097at2"/>
<keyword evidence="1" id="KW-0732">Signal</keyword>
<proteinExistence type="predicted"/>
<reference evidence="2 3" key="1">
    <citation type="submission" date="2019-02" db="EMBL/GenBank/DDBJ databases">
        <title>Deep-cultivation of Planctomycetes and their phenomic and genomic characterization uncovers novel biology.</title>
        <authorList>
            <person name="Wiegand S."/>
            <person name="Jogler M."/>
            <person name="Boedeker C."/>
            <person name="Pinto D."/>
            <person name="Vollmers J."/>
            <person name="Rivas-Marin E."/>
            <person name="Kohn T."/>
            <person name="Peeters S.H."/>
            <person name="Heuer A."/>
            <person name="Rast P."/>
            <person name="Oberbeckmann S."/>
            <person name="Bunk B."/>
            <person name="Jeske O."/>
            <person name="Meyerdierks A."/>
            <person name="Storesund J.E."/>
            <person name="Kallscheuer N."/>
            <person name="Luecker S."/>
            <person name="Lage O.M."/>
            <person name="Pohl T."/>
            <person name="Merkel B.J."/>
            <person name="Hornburger P."/>
            <person name="Mueller R.-W."/>
            <person name="Bruemmer F."/>
            <person name="Labrenz M."/>
            <person name="Spormann A.M."/>
            <person name="Op Den Camp H."/>
            <person name="Overmann J."/>
            <person name="Amann R."/>
            <person name="Jetten M.S.M."/>
            <person name="Mascher T."/>
            <person name="Medema M.H."/>
            <person name="Devos D.P."/>
            <person name="Kaster A.-K."/>
            <person name="Ovreas L."/>
            <person name="Rohde M."/>
            <person name="Galperin M.Y."/>
            <person name="Jogler C."/>
        </authorList>
    </citation>
    <scope>NUCLEOTIDE SEQUENCE [LARGE SCALE GENOMIC DNA]</scope>
    <source>
        <strain evidence="2 3">CA85</strain>
    </source>
</reference>
<feature type="signal peptide" evidence="1">
    <location>
        <begin position="1"/>
        <end position="30"/>
    </location>
</feature>
<organism evidence="2 3">
    <name type="scientific">Allorhodopirellula solitaria</name>
    <dbReference type="NCBI Taxonomy" id="2527987"/>
    <lineage>
        <taxon>Bacteria</taxon>
        <taxon>Pseudomonadati</taxon>
        <taxon>Planctomycetota</taxon>
        <taxon>Planctomycetia</taxon>
        <taxon>Pirellulales</taxon>
        <taxon>Pirellulaceae</taxon>
        <taxon>Allorhodopirellula</taxon>
    </lineage>
</organism>
<dbReference type="AlphaFoldDB" id="A0A5C5YIS3"/>
<dbReference type="Gene3D" id="2.60.40.420">
    <property type="entry name" value="Cupredoxins - blue copper proteins"/>
    <property type="match status" value="1"/>
</dbReference>
<comment type="caution">
    <text evidence="2">The sequence shown here is derived from an EMBL/GenBank/DDBJ whole genome shotgun (WGS) entry which is preliminary data.</text>
</comment>
<evidence type="ECO:0000313" key="2">
    <source>
        <dbReference type="EMBL" id="TWT74767.1"/>
    </source>
</evidence>
<dbReference type="RefSeq" id="WP_146389091.1">
    <property type="nucleotide sequence ID" value="NZ_SJPK01000001.1"/>
</dbReference>
<dbReference type="CDD" id="cd04221">
    <property type="entry name" value="MauL"/>
    <property type="match status" value="1"/>
</dbReference>
<feature type="chain" id="PRO_5023010892" description="Methylamine utilization protein" evidence="1">
    <location>
        <begin position="31"/>
        <end position="265"/>
    </location>
</feature>
<evidence type="ECO:0008006" key="4">
    <source>
        <dbReference type="Google" id="ProtNLM"/>
    </source>
</evidence>
<accession>A0A5C5YIS3</accession>
<gene>
    <name evidence="2" type="ORF">CA85_00520</name>
</gene>
<protein>
    <recommendedName>
        <fullName evidence="4">Methylamine utilization protein</fullName>
    </recommendedName>
</protein>
<evidence type="ECO:0000313" key="3">
    <source>
        <dbReference type="Proteomes" id="UP000318053"/>
    </source>
</evidence>
<dbReference type="InterPro" id="IPR034242">
    <property type="entry name" value="MauL"/>
</dbReference>
<dbReference type="Proteomes" id="UP000318053">
    <property type="component" value="Unassembled WGS sequence"/>
</dbReference>
<keyword evidence="3" id="KW-1185">Reference proteome</keyword>